<dbReference type="OrthoDB" id="5397889at2"/>
<reference evidence="2" key="1">
    <citation type="submission" date="2017-05" db="EMBL/GenBank/DDBJ databases">
        <authorList>
            <person name="Song R."/>
            <person name="Chenine A.L."/>
            <person name="Ruprecht R.M."/>
        </authorList>
    </citation>
    <scope>NUCLEOTIDE SEQUENCE</scope>
    <source>
        <strain evidence="2">ORNL</strain>
    </source>
</reference>
<dbReference type="AlphaFoldDB" id="A0A2L1GMK9"/>
<evidence type="ECO:0000313" key="3">
    <source>
        <dbReference type="Proteomes" id="UP000239867"/>
    </source>
</evidence>
<evidence type="ECO:0008006" key="4">
    <source>
        <dbReference type="Google" id="ProtNLM"/>
    </source>
</evidence>
<proteinExistence type="predicted"/>
<dbReference type="RefSeq" id="WP_104936167.1">
    <property type="nucleotide sequence ID" value="NZ_CP021255.1"/>
</dbReference>
<feature type="chain" id="PRO_5014947366" description="SHOCT domain-containing protein" evidence="1">
    <location>
        <begin position="22"/>
        <end position="84"/>
    </location>
</feature>
<evidence type="ECO:0000256" key="1">
    <source>
        <dbReference type="SAM" id="SignalP"/>
    </source>
</evidence>
<keyword evidence="1" id="KW-0732">Signal</keyword>
<feature type="signal peptide" evidence="1">
    <location>
        <begin position="1"/>
        <end position="21"/>
    </location>
</feature>
<dbReference type="Proteomes" id="UP000239867">
    <property type="component" value="Chromosome"/>
</dbReference>
<name>A0A2L1GMK9_9BACT</name>
<sequence length="84" mass="9147">MKTMTYAVIGLFLLATTAAMSGCDSHAGSAGLGALGGAAAGVGGYEYNVHKEKKRLEDDYRSGRISQKEYEIRRDQLERTSIFR</sequence>
<accession>A0A2L1GMK9</accession>
<gene>
    <name evidence="2" type="ORF">CAY53_04820</name>
</gene>
<reference evidence="2" key="2">
    <citation type="journal article" date="2018" name="MBio">
        <title>Insights into the evolution of host association through the isolation and characterization of a novel human periodontal pathobiont, Desulfobulbus oralis.</title>
        <authorList>
            <person name="Cross K.L."/>
            <person name="Chirania P."/>
            <person name="Xiong W."/>
            <person name="Beall C.J."/>
            <person name="Elkins J.G."/>
            <person name="Giannone R.J."/>
            <person name="Griffen A.L."/>
            <person name="Guss A.M."/>
            <person name="Hettich R.L."/>
            <person name="Joshi S.S."/>
            <person name="Mokrzan E.M."/>
            <person name="Martin R.K."/>
            <person name="Zhulin I.B."/>
            <person name="Leys E.J."/>
            <person name="Podar M."/>
        </authorList>
    </citation>
    <scope>NUCLEOTIDE SEQUENCE [LARGE SCALE GENOMIC DNA]</scope>
    <source>
        <strain evidence="2">ORNL</strain>
    </source>
</reference>
<evidence type="ECO:0000313" key="2">
    <source>
        <dbReference type="EMBL" id="AVD70884.1"/>
    </source>
</evidence>
<keyword evidence="3" id="KW-1185">Reference proteome</keyword>
<dbReference type="EMBL" id="CP021255">
    <property type="protein sequence ID" value="AVD70884.1"/>
    <property type="molecule type" value="Genomic_DNA"/>
</dbReference>
<dbReference type="PROSITE" id="PS51257">
    <property type="entry name" value="PROKAR_LIPOPROTEIN"/>
    <property type="match status" value="1"/>
</dbReference>
<protein>
    <recommendedName>
        <fullName evidence="4">SHOCT domain-containing protein</fullName>
    </recommendedName>
</protein>
<dbReference type="KEGG" id="deo:CAY53_04820"/>
<organism evidence="2 3">
    <name type="scientific">Desulfobulbus oralis</name>
    <dbReference type="NCBI Taxonomy" id="1986146"/>
    <lineage>
        <taxon>Bacteria</taxon>
        <taxon>Pseudomonadati</taxon>
        <taxon>Thermodesulfobacteriota</taxon>
        <taxon>Desulfobulbia</taxon>
        <taxon>Desulfobulbales</taxon>
        <taxon>Desulfobulbaceae</taxon>
        <taxon>Desulfobulbus</taxon>
    </lineage>
</organism>